<feature type="transmembrane region" description="Helical" evidence="7">
    <location>
        <begin position="151"/>
        <end position="172"/>
    </location>
</feature>
<evidence type="ECO:0000256" key="5">
    <source>
        <dbReference type="ARBA" id="ARBA00022989"/>
    </source>
</evidence>
<feature type="transmembrane region" description="Helical" evidence="7">
    <location>
        <begin position="6"/>
        <end position="28"/>
    </location>
</feature>
<dbReference type="Pfam" id="PF01810">
    <property type="entry name" value="LysE"/>
    <property type="match status" value="1"/>
</dbReference>
<evidence type="ECO:0000256" key="2">
    <source>
        <dbReference type="ARBA" id="ARBA00022475"/>
    </source>
</evidence>
<feature type="transmembrane region" description="Helical" evidence="7">
    <location>
        <begin position="40"/>
        <end position="63"/>
    </location>
</feature>
<feature type="transmembrane region" description="Helical" evidence="7">
    <location>
        <begin position="69"/>
        <end position="90"/>
    </location>
</feature>
<evidence type="ECO:0000256" key="7">
    <source>
        <dbReference type="SAM" id="Phobius"/>
    </source>
</evidence>
<feature type="transmembrane region" description="Helical" evidence="7">
    <location>
        <begin position="187"/>
        <end position="206"/>
    </location>
</feature>
<keyword evidence="9" id="KW-1185">Reference proteome</keyword>
<keyword evidence="3 7" id="KW-0812">Transmembrane</keyword>
<evidence type="ECO:0000256" key="4">
    <source>
        <dbReference type="ARBA" id="ARBA00022970"/>
    </source>
</evidence>
<keyword evidence="6 7" id="KW-0472">Membrane</keyword>
<dbReference type="OrthoDB" id="9784202at2"/>
<dbReference type="PANTHER" id="PTHR30086">
    <property type="entry name" value="ARGININE EXPORTER PROTEIN ARGO"/>
    <property type="match status" value="1"/>
</dbReference>
<evidence type="ECO:0000313" key="8">
    <source>
        <dbReference type="EMBL" id="MTH46721.1"/>
    </source>
</evidence>
<sequence length="210" mass="22058">MTHTLLIYSLASLAVTVIPGPTVLLALANGTTRSLRTIASGMLGAACSDIILIAAVALGLGAVMAASEMLFSLIKWLGTAYLLWLAISLLRAKVTSDISVEEAGAAHNGWSGKAAFVRSLLTALSNPKGLLFFGAFLPQFLDLSQPSAPQYVLFAASSVLINIVVMACYAAAGYNVARFLSARYMRWMNRLSAAALAGMAAGLALYRRQA</sequence>
<proteinExistence type="predicted"/>
<organism evidence="8 9">
    <name type="scientific">Intestinirhabdus alba</name>
    <dbReference type="NCBI Taxonomy" id="2899544"/>
    <lineage>
        <taxon>Bacteria</taxon>
        <taxon>Pseudomonadati</taxon>
        <taxon>Pseudomonadota</taxon>
        <taxon>Gammaproteobacteria</taxon>
        <taxon>Enterobacterales</taxon>
        <taxon>Enterobacteriaceae</taxon>
        <taxon>Intestinirhabdus</taxon>
    </lineage>
</organism>
<dbReference type="PIRSF" id="PIRSF006324">
    <property type="entry name" value="LeuE"/>
    <property type="match status" value="1"/>
</dbReference>
<comment type="subcellular location">
    <subcellularLocation>
        <location evidence="1">Cell membrane</location>
        <topology evidence="1">Multi-pass membrane protein</topology>
    </subcellularLocation>
</comment>
<evidence type="ECO:0000256" key="6">
    <source>
        <dbReference type="ARBA" id="ARBA00023136"/>
    </source>
</evidence>
<keyword evidence="2" id="KW-1003">Cell membrane</keyword>
<dbReference type="InterPro" id="IPR001123">
    <property type="entry name" value="LeuE-type"/>
</dbReference>
<dbReference type="GO" id="GO:0015171">
    <property type="term" value="F:amino acid transmembrane transporter activity"/>
    <property type="evidence" value="ECO:0007669"/>
    <property type="project" value="TreeGrafter"/>
</dbReference>
<dbReference type="AlphaFoldDB" id="A0A6L6IIQ8"/>
<name>A0A6L6IIQ8_9ENTR</name>
<reference evidence="8 9" key="1">
    <citation type="submission" date="2019-11" db="EMBL/GenBank/DDBJ databases">
        <title>Escherichia alba sp. nov. isolated from the gut of plastic-eating superworms Zophobas atratus.</title>
        <authorList>
            <person name="Yang Y."/>
        </authorList>
    </citation>
    <scope>NUCLEOTIDE SEQUENCE [LARGE SCALE GENOMIC DNA]</scope>
    <source>
        <strain evidence="9">BIT-B35</strain>
    </source>
</reference>
<dbReference type="Proteomes" id="UP000477739">
    <property type="component" value="Unassembled WGS sequence"/>
</dbReference>
<dbReference type="EMBL" id="WMJZ01000012">
    <property type="protein sequence ID" value="MTH46721.1"/>
    <property type="molecule type" value="Genomic_DNA"/>
</dbReference>
<protein>
    <submittedName>
        <fullName evidence="8">LysE family translocator</fullName>
    </submittedName>
</protein>
<dbReference type="GO" id="GO:0005886">
    <property type="term" value="C:plasma membrane"/>
    <property type="evidence" value="ECO:0007669"/>
    <property type="project" value="UniProtKB-SubCell"/>
</dbReference>
<keyword evidence="5 7" id="KW-1133">Transmembrane helix</keyword>
<evidence type="ECO:0000313" key="9">
    <source>
        <dbReference type="Proteomes" id="UP000477739"/>
    </source>
</evidence>
<evidence type="ECO:0000256" key="3">
    <source>
        <dbReference type="ARBA" id="ARBA00022692"/>
    </source>
</evidence>
<evidence type="ECO:0000256" key="1">
    <source>
        <dbReference type="ARBA" id="ARBA00004651"/>
    </source>
</evidence>
<dbReference type="RefSeq" id="WP_155108336.1">
    <property type="nucleotide sequence ID" value="NZ_WMJZ01000012.1"/>
</dbReference>
<dbReference type="PANTHER" id="PTHR30086:SF20">
    <property type="entry name" value="ARGININE EXPORTER PROTEIN ARGO-RELATED"/>
    <property type="match status" value="1"/>
</dbReference>
<gene>
    <name evidence="8" type="ORF">GJV78_10750</name>
</gene>
<accession>A0A6L6IIQ8</accession>
<keyword evidence="4" id="KW-0029">Amino-acid transport</keyword>
<keyword evidence="4" id="KW-0813">Transport</keyword>
<comment type="caution">
    <text evidence="8">The sequence shown here is derived from an EMBL/GenBank/DDBJ whole genome shotgun (WGS) entry which is preliminary data.</text>
</comment>